<evidence type="ECO:0000313" key="2">
    <source>
        <dbReference type="EMBL" id="SDF73234.1"/>
    </source>
</evidence>
<evidence type="ECO:0000256" key="1">
    <source>
        <dbReference type="SAM" id="SignalP"/>
    </source>
</evidence>
<name>A0A1G7NGP2_9BACT</name>
<proteinExistence type="predicted"/>
<dbReference type="AlphaFoldDB" id="A0A1G7NGP2"/>
<evidence type="ECO:0000313" key="3">
    <source>
        <dbReference type="Proteomes" id="UP000182427"/>
    </source>
</evidence>
<reference evidence="2 3" key="1">
    <citation type="submission" date="2016-10" db="EMBL/GenBank/DDBJ databases">
        <authorList>
            <person name="de Groot N.N."/>
        </authorList>
    </citation>
    <scope>NUCLEOTIDE SEQUENCE [LARGE SCALE GENOMIC DNA]</scope>
    <source>
        <strain evidence="2 3">GAS232</strain>
    </source>
</reference>
<gene>
    <name evidence="2" type="ORF">SAMN05444167_3143</name>
</gene>
<keyword evidence="1" id="KW-0732">Signal</keyword>
<feature type="chain" id="PRO_5009242093" evidence="1">
    <location>
        <begin position="27"/>
        <end position="471"/>
    </location>
</feature>
<feature type="signal peptide" evidence="1">
    <location>
        <begin position="1"/>
        <end position="26"/>
    </location>
</feature>
<sequence>MTYLPRSVTRRSLLASLAATTGYAVAQKVIPGIPNVGIRADNNAARTECGVGALMPWADGLYAVTYNSSGKRTGTGLGLYRLEDDLKIEALDMPNGVYANRFIHHASNQCIIGPYVIDSTGKWRRIEGLVEHRLTSTMPHLTDPKNRVYFMTMEGLVFEMDVNDLKPRLLTDLTKDMSIKAQPHFKGGYTAQGRVVVSNNGFFAYGETQAGLFEWDGKGPWKRISDKPHMDVAARENMGNVMFASGWDEKSVLFRALVKGEWQLYRLPKPSHAFEQGWQTEWMRIREVETEHYMMDIQGMFYELQPIAFEDRIWGVKPVCQHLRIIPDYCSFRGMLALGGNETTPNNDNNAVVGQPQSGIWFGKTDDLWSWGKPKGWGGPWRKDMVKAGEPSDPFLFTSFEHKMLHLISDKAGTVEIQIDFLGDGTWVKYETVKLAAGEYHPVIFPEGFSAQWARLVPGVSAKMTAEFMFT</sequence>
<accession>A0A1G7NGP2</accession>
<dbReference type="OrthoDB" id="9758853at2"/>
<dbReference type="RefSeq" id="WP_156785157.1">
    <property type="nucleotide sequence ID" value="NZ_LT629690.1"/>
</dbReference>
<keyword evidence="3" id="KW-1185">Reference proteome</keyword>
<dbReference type="EMBL" id="LT629690">
    <property type="protein sequence ID" value="SDF73234.1"/>
    <property type="molecule type" value="Genomic_DNA"/>
</dbReference>
<protein>
    <submittedName>
        <fullName evidence="2">Uncharacterized protein</fullName>
    </submittedName>
</protein>
<dbReference type="Proteomes" id="UP000182427">
    <property type="component" value="Chromosome I"/>
</dbReference>
<organism evidence="2 3">
    <name type="scientific">Terriglobus roseus</name>
    <dbReference type="NCBI Taxonomy" id="392734"/>
    <lineage>
        <taxon>Bacteria</taxon>
        <taxon>Pseudomonadati</taxon>
        <taxon>Acidobacteriota</taxon>
        <taxon>Terriglobia</taxon>
        <taxon>Terriglobales</taxon>
        <taxon>Acidobacteriaceae</taxon>
        <taxon>Terriglobus</taxon>
    </lineage>
</organism>